<proteinExistence type="predicted"/>
<evidence type="ECO:0000313" key="3">
    <source>
        <dbReference type="EMBL" id="TWA84525.1"/>
    </source>
</evidence>
<dbReference type="InterPro" id="IPR003346">
    <property type="entry name" value="Transposase_20"/>
</dbReference>
<dbReference type="GO" id="GO:0006313">
    <property type="term" value="P:DNA transposition"/>
    <property type="evidence" value="ECO:0007669"/>
    <property type="project" value="InterPro"/>
</dbReference>
<feature type="domain" description="Transposase IS116/IS110/IS902 C-terminal" evidence="2">
    <location>
        <begin position="253"/>
        <end position="339"/>
    </location>
</feature>
<gene>
    <name evidence="3" type="ORF">FBZ83_105407</name>
</gene>
<name>A0A560CI35_AZOBR</name>
<dbReference type="PANTHER" id="PTHR33055">
    <property type="entry name" value="TRANSPOSASE FOR INSERTION SEQUENCE ELEMENT IS1111A"/>
    <property type="match status" value="1"/>
</dbReference>
<sequence length="429" mass="46888">MQMIVERGCALDVHLSSVVACALVGPADQPPQRHERVFGTTYRELEALRGWLKELAVTHVAMESTGVYWKPVYAVLECDFTLLVGNAQHLKQVPGRKTDRKDAAWLAELLHHGLIRPSFVPPPEIRELRDLVHYRRSLVAAQTSERNRTLKLLEGAGLKLASVVSNVFGVSGMAMLKALTTGDATPETIAALAQGRLRRKRELLTAAAEQRLGEPQRSMLGVQLRRLAAVEADIADVESRITERMERFRVQPRLLTTIPGVNELTAATIIAEIGIDMTSFGSASRLAAWAGVCPGSSESAGKKKTVATRKGNPQLKAVLVNAALSAARVGGSYFKDKYHRLKVRRGAKRAAVAIAHKLLVVAFHLLSTGEPFRELGEGFLDQQARHRTTRRLIRRLNQLGYEVQIARRAEGGPSAGLPTSVAGNLVRAP</sequence>
<dbReference type="GO" id="GO:0004803">
    <property type="term" value="F:transposase activity"/>
    <property type="evidence" value="ECO:0007669"/>
    <property type="project" value="InterPro"/>
</dbReference>
<dbReference type="InterPro" id="IPR047650">
    <property type="entry name" value="Transpos_IS110"/>
</dbReference>
<dbReference type="Pfam" id="PF02371">
    <property type="entry name" value="Transposase_20"/>
    <property type="match status" value="1"/>
</dbReference>
<dbReference type="PANTHER" id="PTHR33055:SF15">
    <property type="entry name" value="TRANSPOSASE-RELATED"/>
    <property type="match status" value="1"/>
</dbReference>
<feature type="domain" description="Transposase IS110-like N-terminal" evidence="1">
    <location>
        <begin position="9"/>
        <end position="155"/>
    </location>
</feature>
<dbReference type="GO" id="GO:0003677">
    <property type="term" value="F:DNA binding"/>
    <property type="evidence" value="ECO:0007669"/>
    <property type="project" value="InterPro"/>
</dbReference>
<protein>
    <submittedName>
        <fullName evidence="3">Transposase</fullName>
    </submittedName>
</protein>
<dbReference type="Pfam" id="PF01548">
    <property type="entry name" value="DEDD_Tnp_IS110"/>
    <property type="match status" value="1"/>
</dbReference>
<dbReference type="RefSeq" id="WP_145683486.1">
    <property type="nucleotide sequence ID" value="NZ_VITH01000005.1"/>
</dbReference>
<comment type="caution">
    <text evidence="3">The sequence shown here is derived from an EMBL/GenBank/DDBJ whole genome shotgun (WGS) entry which is preliminary data.</text>
</comment>
<organism evidence="3 4">
    <name type="scientific">Azospirillum brasilense</name>
    <dbReference type="NCBI Taxonomy" id="192"/>
    <lineage>
        <taxon>Bacteria</taxon>
        <taxon>Pseudomonadati</taxon>
        <taxon>Pseudomonadota</taxon>
        <taxon>Alphaproteobacteria</taxon>
        <taxon>Rhodospirillales</taxon>
        <taxon>Azospirillaceae</taxon>
        <taxon>Azospirillum</taxon>
    </lineage>
</organism>
<reference evidence="3 4" key="1">
    <citation type="submission" date="2019-06" db="EMBL/GenBank/DDBJ databases">
        <title>Genomic Encyclopedia of Type Strains, Phase IV (KMG-V): Genome sequencing to study the core and pangenomes of soil and plant-associated prokaryotes.</title>
        <authorList>
            <person name="Whitman W."/>
        </authorList>
    </citation>
    <scope>NUCLEOTIDE SEQUENCE [LARGE SCALE GENOMIC DNA]</scope>
    <source>
        <strain evidence="3 4">BR 11650</strain>
    </source>
</reference>
<evidence type="ECO:0000259" key="1">
    <source>
        <dbReference type="Pfam" id="PF01548"/>
    </source>
</evidence>
<dbReference type="Proteomes" id="UP000318529">
    <property type="component" value="Unassembled WGS sequence"/>
</dbReference>
<evidence type="ECO:0000313" key="4">
    <source>
        <dbReference type="Proteomes" id="UP000318529"/>
    </source>
</evidence>
<dbReference type="EMBL" id="VITH01000005">
    <property type="protein sequence ID" value="TWA84525.1"/>
    <property type="molecule type" value="Genomic_DNA"/>
</dbReference>
<dbReference type="AlphaFoldDB" id="A0A560CI35"/>
<accession>A0A560CI35</accession>
<evidence type="ECO:0000259" key="2">
    <source>
        <dbReference type="Pfam" id="PF02371"/>
    </source>
</evidence>
<dbReference type="NCBIfam" id="NF033542">
    <property type="entry name" value="transpos_IS110"/>
    <property type="match status" value="1"/>
</dbReference>
<dbReference type="InterPro" id="IPR002525">
    <property type="entry name" value="Transp_IS110-like_N"/>
</dbReference>